<gene>
    <name evidence="2" type="ORF">EVOR1521_LOCUS5187</name>
</gene>
<proteinExistence type="predicted"/>
<evidence type="ECO:0000313" key="3">
    <source>
        <dbReference type="Proteomes" id="UP001178507"/>
    </source>
</evidence>
<dbReference type="SUPFAM" id="SSF81383">
    <property type="entry name" value="F-box domain"/>
    <property type="match status" value="1"/>
</dbReference>
<name>A0AA36ML52_9DINO</name>
<evidence type="ECO:0000259" key="1">
    <source>
        <dbReference type="Pfam" id="PF13369"/>
    </source>
</evidence>
<keyword evidence="3" id="KW-1185">Reference proteome</keyword>
<dbReference type="Pfam" id="PF13369">
    <property type="entry name" value="Transglut_core2"/>
    <property type="match status" value="1"/>
</dbReference>
<evidence type="ECO:0000313" key="2">
    <source>
        <dbReference type="EMBL" id="CAJ1376021.1"/>
    </source>
</evidence>
<dbReference type="AlphaFoldDB" id="A0AA36ML52"/>
<dbReference type="Proteomes" id="UP001178507">
    <property type="component" value="Unassembled WGS sequence"/>
</dbReference>
<sequence>MAEALEPLLPEVCSFAQLTEVLSAAAVARHWRQASRSDQVWIQCCRQRWHFGRLFEVEESLDPGARDEASLRLWQRSVEEYKAGVKHERAFGFFLGRCKKDEEVRQLLQQAVQDVTKREEILQQLPQMGANILDILLKLEAGQDAKLRSAARLARIHITDAWAQQRWAHLIKVEPAKAAVLEEGAFVLSQWGYPAADVHRMRQTLEQLAARATQLGARREGEGVPTQAEVRRMVGALNQALYQEFGLAGNQSDYYNPENSMLHAVLMNKKGIPISLSVVWAAVAGRCGLVCHPLANVPRHVLIRIPARAESGPAETQDMYLDAFDHGQLMDWPQLRDFLLDLLGLGMVGHEVHLPQFVAITPPALLYLRMMRNLENIYGQTGDTVRLQGIQLQMRTLIRLCEEGGGGY</sequence>
<dbReference type="EMBL" id="CAUJNA010000358">
    <property type="protein sequence ID" value="CAJ1376021.1"/>
    <property type="molecule type" value="Genomic_DNA"/>
</dbReference>
<dbReference type="PANTHER" id="PTHR31350:SF27">
    <property type="entry name" value="HEMIMETHYLATED DNA-BINDING DOMAIN-CONTAINING PROTEIN"/>
    <property type="match status" value="1"/>
</dbReference>
<dbReference type="InterPro" id="IPR032698">
    <property type="entry name" value="SirB1_N"/>
</dbReference>
<organism evidence="2 3">
    <name type="scientific">Effrenium voratum</name>
    <dbReference type="NCBI Taxonomy" id="2562239"/>
    <lineage>
        <taxon>Eukaryota</taxon>
        <taxon>Sar</taxon>
        <taxon>Alveolata</taxon>
        <taxon>Dinophyceae</taxon>
        <taxon>Suessiales</taxon>
        <taxon>Symbiodiniaceae</taxon>
        <taxon>Effrenium</taxon>
    </lineage>
</organism>
<dbReference type="InterPro" id="IPR036047">
    <property type="entry name" value="F-box-like_dom_sf"/>
</dbReference>
<comment type="caution">
    <text evidence="2">The sequence shown here is derived from an EMBL/GenBank/DDBJ whole genome shotgun (WGS) entry which is preliminary data.</text>
</comment>
<dbReference type="PANTHER" id="PTHR31350">
    <property type="entry name" value="SI:DKEY-261L7.2"/>
    <property type="match status" value="1"/>
</dbReference>
<feature type="domain" description="Protein SirB1 N-terminal" evidence="1">
    <location>
        <begin position="201"/>
        <end position="347"/>
    </location>
</feature>
<protein>
    <recommendedName>
        <fullName evidence="1">Protein SirB1 N-terminal domain-containing protein</fullName>
    </recommendedName>
</protein>
<reference evidence="2" key="1">
    <citation type="submission" date="2023-08" db="EMBL/GenBank/DDBJ databases">
        <authorList>
            <person name="Chen Y."/>
            <person name="Shah S."/>
            <person name="Dougan E. K."/>
            <person name="Thang M."/>
            <person name="Chan C."/>
        </authorList>
    </citation>
    <scope>NUCLEOTIDE SEQUENCE</scope>
</reference>
<accession>A0AA36ML52</accession>